<dbReference type="RefSeq" id="WP_103291408.1">
    <property type="nucleotide sequence ID" value="NZ_CP033924.1"/>
</dbReference>
<protein>
    <recommendedName>
        <fullName evidence="5">Cytoplasmic protein</fullName>
    </recommendedName>
</protein>
<evidence type="ECO:0000313" key="4">
    <source>
        <dbReference type="Proteomes" id="UP000279972"/>
    </source>
</evidence>
<accession>A0A3G6RKL3</accession>
<gene>
    <name evidence="2" type="ORF">C1637_09765</name>
    <name evidence="1" type="ORF">EG342_09935</name>
</gene>
<dbReference type="Pfam" id="PF12843">
    <property type="entry name" value="QSregVF_b"/>
    <property type="match status" value="1"/>
</dbReference>
<dbReference type="EMBL" id="PPEH01000003">
    <property type="protein sequence ID" value="PNW14121.1"/>
    <property type="molecule type" value="Genomic_DNA"/>
</dbReference>
<dbReference type="AlphaFoldDB" id="A0A3G6RKL3"/>
<proteinExistence type="predicted"/>
<organism evidence="2 3">
    <name type="scientific">Chryseobacterium lactis</name>
    <dbReference type="NCBI Taxonomy" id="1241981"/>
    <lineage>
        <taxon>Bacteria</taxon>
        <taxon>Pseudomonadati</taxon>
        <taxon>Bacteroidota</taxon>
        <taxon>Flavobacteriia</taxon>
        <taxon>Flavobacteriales</taxon>
        <taxon>Weeksellaceae</taxon>
        <taxon>Chryseobacterium group</taxon>
        <taxon>Chryseobacterium</taxon>
    </lineage>
</organism>
<name>A0A3G6RKL3_CHRLC</name>
<dbReference type="EMBL" id="CP033924">
    <property type="protein sequence ID" value="AZA82203.1"/>
    <property type="molecule type" value="Genomic_DNA"/>
</dbReference>
<evidence type="ECO:0008006" key="5">
    <source>
        <dbReference type="Google" id="ProtNLM"/>
    </source>
</evidence>
<evidence type="ECO:0000313" key="3">
    <source>
        <dbReference type="Proteomes" id="UP000236262"/>
    </source>
</evidence>
<reference evidence="2 3" key="1">
    <citation type="submission" date="2018-01" db="EMBL/GenBank/DDBJ databases">
        <title>Draft genome sequences of Chryseobacterium lactis NCTC11390, Chryseobacterium oncorhynchi 701B-08, and Chryseobacterium viscerum 687B-08.</title>
        <authorList>
            <person name="Jeong J.-J."/>
            <person name="Lee Y.J."/>
            <person name="Park B."/>
            <person name="Choi I.-G."/>
            <person name="Kim K.D."/>
        </authorList>
    </citation>
    <scope>NUCLEOTIDE SEQUENCE [LARGE SCALE GENOMIC DNA]</scope>
    <source>
        <strain evidence="2 3">NCTC11390</strain>
    </source>
</reference>
<sequence length="62" mass="7339">MEDTDIMPYGIHKGRQMQDVPAEYLIWLYEEGKCAGPVKEYIEDNLHVLETEIERNKKQSKK</sequence>
<dbReference type="Proteomes" id="UP000279972">
    <property type="component" value="Chromosome"/>
</dbReference>
<evidence type="ECO:0000313" key="2">
    <source>
        <dbReference type="EMBL" id="PNW14121.1"/>
    </source>
</evidence>
<reference evidence="1 4" key="2">
    <citation type="submission" date="2018-11" db="EMBL/GenBank/DDBJ databases">
        <title>Proposal to divide the Flavobacteriaceae and reorganize its genera based on Amino Acid Identity values calculated from whole genome sequences.</title>
        <authorList>
            <person name="Nicholson A.C."/>
            <person name="Gulvik C.A."/>
            <person name="Whitney A.M."/>
            <person name="Humrighouse B.W."/>
            <person name="Bell M."/>
            <person name="Holmes B."/>
            <person name="Steigerwalt A.G."/>
            <person name="Villarma A."/>
            <person name="Sheth M."/>
            <person name="Batra D."/>
            <person name="Pryor J."/>
            <person name="Bernardet J.-F."/>
            <person name="Hugo C."/>
            <person name="Kampfer P."/>
            <person name="Newman J."/>
            <person name="McQuiston J.R."/>
        </authorList>
    </citation>
    <scope>NUCLEOTIDE SEQUENCE [LARGE SCALE GENOMIC DNA]</scope>
    <source>
        <strain evidence="1 4">KC_1864</strain>
    </source>
</reference>
<dbReference type="OrthoDB" id="9807855at2"/>
<dbReference type="InterPro" id="IPR024530">
    <property type="entry name" value="QSregVF_b"/>
</dbReference>
<evidence type="ECO:0000313" key="1">
    <source>
        <dbReference type="EMBL" id="AZA82203.1"/>
    </source>
</evidence>
<dbReference type="KEGG" id="clac:EG342_09935"/>
<keyword evidence="4" id="KW-1185">Reference proteome</keyword>
<dbReference type="Proteomes" id="UP000236262">
    <property type="component" value="Unassembled WGS sequence"/>
</dbReference>